<keyword evidence="3" id="KW-0862">Zinc</keyword>
<dbReference type="FunCoup" id="A0A165H6H7">
    <property type="interactions" value="66"/>
</dbReference>
<evidence type="ECO:0000256" key="5">
    <source>
        <dbReference type="SAM" id="MobiDB-lite"/>
    </source>
</evidence>
<evidence type="ECO:0000256" key="2">
    <source>
        <dbReference type="ARBA" id="ARBA00022771"/>
    </source>
</evidence>
<dbReference type="Pfam" id="PF11464">
    <property type="entry name" value="Rbsn"/>
    <property type="match status" value="1"/>
</dbReference>
<dbReference type="GO" id="GO:0008270">
    <property type="term" value="F:zinc ion binding"/>
    <property type="evidence" value="ECO:0007669"/>
    <property type="project" value="UniProtKB-KW"/>
</dbReference>
<dbReference type="InterPro" id="IPR017455">
    <property type="entry name" value="Znf_FYVE-rel"/>
</dbReference>
<dbReference type="RefSeq" id="XP_040769050.1">
    <property type="nucleotide sequence ID" value="XM_040903718.1"/>
</dbReference>
<dbReference type="InterPro" id="IPR036531">
    <property type="entry name" value="Rbsn_Rab-bd_sf"/>
</dbReference>
<dbReference type="InParanoid" id="A0A165H6H7"/>
<dbReference type="EMBL" id="KV427607">
    <property type="protein sequence ID" value="KZT11310.1"/>
    <property type="molecule type" value="Genomic_DNA"/>
</dbReference>
<evidence type="ECO:0000256" key="4">
    <source>
        <dbReference type="PROSITE-ProRule" id="PRU00091"/>
    </source>
</evidence>
<keyword evidence="8" id="KW-1185">Reference proteome</keyword>
<organism evidence="7 8">
    <name type="scientific">Laetiporus sulphureus 93-53</name>
    <dbReference type="NCBI Taxonomy" id="1314785"/>
    <lineage>
        <taxon>Eukaryota</taxon>
        <taxon>Fungi</taxon>
        <taxon>Dikarya</taxon>
        <taxon>Basidiomycota</taxon>
        <taxon>Agaricomycotina</taxon>
        <taxon>Agaricomycetes</taxon>
        <taxon>Polyporales</taxon>
        <taxon>Laetiporus</taxon>
    </lineage>
</organism>
<evidence type="ECO:0000313" key="7">
    <source>
        <dbReference type="EMBL" id="KZT11310.1"/>
    </source>
</evidence>
<dbReference type="PANTHER" id="PTHR13510">
    <property type="entry name" value="FYVE-FINGER-CONTAINING RAB5 EFFECTOR PROTEIN RABENOSYN-5-RELATED"/>
    <property type="match status" value="1"/>
</dbReference>
<feature type="compositionally biased region" description="Low complexity" evidence="5">
    <location>
        <begin position="1"/>
        <end position="17"/>
    </location>
</feature>
<evidence type="ECO:0000256" key="1">
    <source>
        <dbReference type="ARBA" id="ARBA00022723"/>
    </source>
</evidence>
<dbReference type="Gene3D" id="3.30.40.10">
    <property type="entry name" value="Zinc/RING finger domain, C3HC4 (zinc finger)"/>
    <property type="match status" value="1"/>
</dbReference>
<dbReference type="SUPFAM" id="SSF57903">
    <property type="entry name" value="FYVE/PHD zinc finger"/>
    <property type="match status" value="1"/>
</dbReference>
<keyword evidence="2 4" id="KW-0863">Zinc-finger</keyword>
<dbReference type="SUPFAM" id="SSF140125">
    <property type="entry name" value="Rabenosyn-5 Rab-binding domain-like"/>
    <property type="match status" value="1"/>
</dbReference>
<feature type="compositionally biased region" description="Low complexity" evidence="5">
    <location>
        <begin position="62"/>
        <end position="76"/>
    </location>
</feature>
<dbReference type="OrthoDB" id="166134at2759"/>
<keyword evidence="1" id="KW-0479">Metal-binding</keyword>
<dbReference type="InterPro" id="IPR011011">
    <property type="entry name" value="Znf_FYVE_PHD"/>
</dbReference>
<feature type="compositionally biased region" description="Basic and acidic residues" evidence="5">
    <location>
        <begin position="266"/>
        <end position="279"/>
    </location>
</feature>
<feature type="domain" description="FYVE-type" evidence="6">
    <location>
        <begin position="337"/>
        <end position="445"/>
    </location>
</feature>
<dbReference type="InterPro" id="IPR021565">
    <property type="entry name" value="Rbsn_Rab-bd"/>
</dbReference>
<dbReference type="Gene3D" id="4.10.860.20">
    <property type="entry name" value="Rabenosyn, Rab binding domain"/>
    <property type="match status" value="1"/>
</dbReference>
<feature type="compositionally biased region" description="Polar residues" evidence="5">
    <location>
        <begin position="190"/>
        <end position="204"/>
    </location>
</feature>
<dbReference type="InterPro" id="IPR013083">
    <property type="entry name" value="Znf_RING/FYVE/PHD"/>
</dbReference>
<feature type="region of interest" description="Disordered" evidence="5">
    <location>
        <begin position="266"/>
        <end position="286"/>
    </location>
</feature>
<dbReference type="PANTHER" id="PTHR13510:SF44">
    <property type="entry name" value="RABENOSYN-5"/>
    <property type="match status" value="1"/>
</dbReference>
<dbReference type="Proteomes" id="UP000076871">
    <property type="component" value="Unassembled WGS sequence"/>
</dbReference>
<dbReference type="STRING" id="1314785.A0A165H6H7"/>
<feature type="compositionally biased region" description="Low complexity" evidence="5">
    <location>
        <begin position="131"/>
        <end position="189"/>
    </location>
</feature>
<gene>
    <name evidence="7" type="ORF">LAESUDRAFT_642177</name>
</gene>
<evidence type="ECO:0000256" key="3">
    <source>
        <dbReference type="ARBA" id="ARBA00022833"/>
    </source>
</evidence>
<dbReference type="AlphaFoldDB" id="A0A165H6H7"/>
<evidence type="ECO:0000259" key="6">
    <source>
        <dbReference type="PROSITE" id="PS50178"/>
    </source>
</evidence>
<dbReference type="GeneID" id="63820748"/>
<feature type="region of interest" description="Disordered" evidence="5">
    <location>
        <begin position="1"/>
        <end position="204"/>
    </location>
</feature>
<accession>A0A165H6H7</accession>
<name>A0A165H6H7_9APHY</name>
<feature type="compositionally biased region" description="Low complexity" evidence="5">
    <location>
        <begin position="83"/>
        <end position="113"/>
    </location>
</feature>
<dbReference type="PROSITE" id="PS50178">
    <property type="entry name" value="ZF_FYVE"/>
    <property type="match status" value="1"/>
</dbReference>
<dbReference type="CDD" id="cd15737">
    <property type="entry name" value="FYVE2_Vac1p_like"/>
    <property type="match status" value="1"/>
</dbReference>
<proteinExistence type="predicted"/>
<dbReference type="InterPro" id="IPR052727">
    <property type="entry name" value="Rab4/Rab5_effector"/>
</dbReference>
<evidence type="ECO:0000313" key="8">
    <source>
        <dbReference type="Proteomes" id="UP000076871"/>
    </source>
</evidence>
<dbReference type="Pfam" id="PF01363">
    <property type="entry name" value="FYVE"/>
    <property type="match status" value="1"/>
</dbReference>
<reference evidence="7 8" key="1">
    <citation type="journal article" date="2016" name="Mol. Biol. Evol.">
        <title>Comparative Genomics of Early-Diverging Mushroom-Forming Fungi Provides Insights into the Origins of Lignocellulose Decay Capabilities.</title>
        <authorList>
            <person name="Nagy L.G."/>
            <person name="Riley R."/>
            <person name="Tritt A."/>
            <person name="Adam C."/>
            <person name="Daum C."/>
            <person name="Floudas D."/>
            <person name="Sun H."/>
            <person name="Yadav J.S."/>
            <person name="Pangilinan J."/>
            <person name="Larsson K.H."/>
            <person name="Matsuura K."/>
            <person name="Barry K."/>
            <person name="Labutti K."/>
            <person name="Kuo R."/>
            <person name="Ohm R.A."/>
            <person name="Bhattacharya S.S."/>
            <person name="Shirouzu T."/>
            <person name="Yoshinaga Y."/>
            <person name="Martin F.M."/>
            <person name="Grigoriev I.V."/>
            <person name="Hibbett D.S."/>
        </authorList>
    </citation>
    <scope>NUCLEOTIDE SEQUENCE [LARGE SCALE GENOMIC DNA]</scope>
    <source>
        <strain evidence="7 8">93-53</strain>
    </source>
</reference>
<dbReference type="SMART" id="SM00064">
    <property type="entry name" value="FYVE"/>
    <property type="match status" value="1"/>
</dbReference>
<dbReference type="InterPro" id="IPR000306">
    <property type="entry name" value="Znf_FYVE"/>
</dbReference>
<protein>
    <recommendedName>
        <fullName evidence="6">FYVE-type domain-containing protein</fullName>
    </recommendedName>
</protein>
<feature type="region of interest" description="Disordered" evidence="5">
    <location>
        <begin position="556"/>
        <end position="581"/>
    </location>
</feature>
<sequence length="654" mass="72193">MNSSPVSVTSLPSPKVPYVASNANSMNPPSPVAGPSTLSAAAASDRPGASSRRMSTFRHLRPSSARSTLSSSPLRPTDTHVRTSSSTSSLSRPLELLSTSNTPSQASSVAPSPSIRPYDRDLPALPTLDTSSRSASSHAESPQLASSPVSPSSAASFTRVPSSRSSPQPRNRTLSPAPAPYATYTPASSHAHTPSIAASPSLTVSTRTTHRALAPYRPGFQPKGLYRPRTDEFVEARAAFRNVGRIERTRLERRLEKLINLHFPPEEQKAKEKAARPGDRLQAPKKRPSSIFDMDFSELRAKSATDLWRDVVQSQMTPAGKNDIRAAEQTITPWEEDASVSQCPLCSATFHPITNRKHHCRLCGRIICSLPVKYPQRPQPCSLLFVADPKTGRIEEVGEGVDYGVRRRTTSYSQLKGGRIDEALTEEEKFLKGVRICRECRPVLLRQQHKYEVQNTPIFFKLYDTFISVEKEIEDALPQFQELMLSLRLAPKQERPAPEASAVRKRLLEAFGQYDVLAKRIRQLRCPPGSSQDRLQSAILNRANLFLQKHMFPLQSLPKPSDNAKASPPAGSESEERVIDPDSEVARVLQPLLEQEALLDSFIEEAQAHRKFEDAKTLKVNLQEIRAEINRILTNAEAGMGEQTAQGKSKKKGV</sequence>